<dbReference type="EMBL" id="MCFH01000001">
    <property type="protein sequence ID" value="ORX61272.1"/>
    <property type="molecule type" value="Genomic_DNA"/>
</dbReference>
<comment type="caution">
    <text evidence="2">The sequence shown here is derived from an EMBL/GenBank/DDBJ whole genome shotgun (WGS) entry which is preliminary data.</text>
</comment>
<feature type="transmembrane region" description="Helical" evidence="1">
    <location>
        <begin position="110"/>
        <end position="131"/>
    </location>
</feature>
<feature type="transmembrane region" description="Helical" evidence="1">
    <location>
        <begin position="624"/>
        <end position="646"/>
    </location>
</feature>
<evidence type="ECO:0000313" key="3">
    <source>
        <dbReference type="Proteomes" id="UP000193719"/>
    </source>
</evidence>
<dbReference type="OrthoDB" id="2125500at2759"/>
<feature type="transmembrane region" description="Helical" evidence="1">
    <location>
        <begin position="67"/>
        <end position="89"/>
    </location>
</feature>
<dbReference type="STRING" id="1754191.A0A1Y1VQ44"/>
<keyword evidence="3" id="KW-1185">Reference proteome</keyword>
<keyword evidence="1" id="KW-0472">Membrane</keyword>
<dbReference type="Pfam" id="PF13641">
    <property type="entry name" value="Glyco_tranf_2_3"/>
    <property type="match status" value="1"/>
</dbReference>
<dbReference type="InterPro" id="IPR029044">
    <property type="entry name" value="Nucleotide-diphossugar_trans"/>
</dbReference>
<dbReference type="Proteomes" id="UP000193719">
    <property type="component" value="Unassembled WGS sequence"/>
</dbReference>
<protein>
    <submittedName>
        <fullName evidence="2">Uncharacterized protein</fullName>
    </submittedName>
</protein>
<sequence>MRFISSRKERIIDYYGFSIPFNIYSLFTTAFLISLVVILLHLLYAVLINPFVWNISDKNTRVLPHTFLKLWALAIVLLIILVTSIYFLIRYNLTDNFIKNIHRKIHNYIVSYYGTYNQTYIKLTIILWLILNRESFLIFLGAPFVPWPSFNKKKLINIESDSNNSFYFNNLYEEQTENNYTTTKTLSNNYSSTTFINSNIDYELSETNSYSFDVNHNKNINNFSHSDPDSCISDMGDVSIITESVNEKLSSHNYRESIISKEELFHSKYNPSYTDEQSKIISMYQNIKHGFLIVCHNSSDVLPATLECLLKVTTPMCIFIAENGSNPEEKQKMKEIIDEFSIKFRLTHPSYQGLNIIYANLNEGSKTLAQFCLLNNLFWFGINIKYISVIDDDVLIPENWVEEEILSYFNDPKVKALAYPITASNRREGIVPAFQNFEYILSMYSKKIHRDIGTVVFPSGAMGTWSIPFLLECLYLHDTVFRGDDLQLGLRLHTMYGKPRFCDPNNIHDGNYKIEMAHVTVDTFVPGCYIHLKEYLPNFLGKYLKDCACGQYSLSRQRIVYWEPARHRFLLKFLDCIFHKCKLNHRATLTAKLFCIDFVVTVFNDYLFIVLLVYMFLMKSFLPALMIICICFALAYLSLDIFNIVIARGKPEIKLPFEVCVIFPICYQFVSTLFYRISTIIYTLSYYVPFVRNNVKINKRALKKDISNMTMNDIFTETDSEKAIAYVSDVSIYLNNRKRSKRKIIDEKMYLFKNKFTKETKNI</sequence>
<dbReference type="Gene3D" id="3.90.550.10">
    <property type="entry name" value="Spore Coat Polysaccharide Biosynthesis Protein SpsA, Chain A"/>
    <property type="match status" value="1"/>
</dbReference>
<proteinExistence type="predicted"/>
<evidence type="ECO:0000256" key="1">
    <source>
        <dbReference type="SAM" id="Phobius"/>
    </source>
</evidence>
<feature type="transmembrane region" description="Helical" evidence="1">
    <location>
        <begin position="598"/>
        <end position="617"/>
    </location>
</feature>
<feature type="transmembrane region" description="Helical" evidence="1">
    <location>
        <begin position="673"/>
        <end position="691"/>
    </location>
</feature>
<keyword evidence="1" id="KW-1133">Transmembrane helix</keyword>
<reference evidence="2 3" key="2">
    <citation type="submission" date="2016-08" db="EMBL/GenBank/DDBJ databases">
        <title>Pervasive Adenine N6-methylation of Active Genes in Fungi.</title>
        <authorList>
            <consortium name="DOE Joint Genome Institute"/>
            <person name="Mondo S.J."/>
            <person name="Dannebaum R.O."/>
            <person name="Kuo R.C."/>
            <person name="Labutti K."/>
            <person name="Haridas S."/>
            <person name="Kuo A."/>
            <person name="Salamov A."/>
            <person name="Ahrendt S.R."/>
            <person name="Lipzen A."/>
            <person name="Sullivan W."/>
            <person name="Andreopoulos W.B."/>
            <person name="Clum A."/>
            <person name="Lindquist E."/>
            <person name="Daum C."/>
            <person name="Ramamoorthy G.K."/>
            <person name="Gryganskyi A."/>
            <person name="Culley D."/>
            <person name="Magnuson J.K."/>
            <person name="James T.Y."/>
            <person name="O'Malley M.A."/>
            <person name="Stajich J.E."/>
            <person name="Spatafora J.W."/>
            <person name="Visel A."/>
            <person name="Grigoriev I.V."/>
        </authorList>
    </citation>
    <scope>NUCLEOTIDE SEQUENCE [LARGE SCALE GENOMIC DNA]</scope>
    <source>
        <strain evidence="3">finn</strain>
    </source>
</reference>
<evidence type="ECO:0000313" key="2">
    <source>
        <dbReference type="EMBL" id="ORX61272.1"/>
    </source>
</evidence>
<feature type="transmembrane region" description="Helical" evidence="1">
    <location>
        <begin position="21"/>
        <end position="47"/>
    </location>
</feature>
<gene>
    <name evidence="2" type="ORF">BCR36DRAFT_440018</name>
</gene>
<name>A0A1Y1VQ44_9FUNG</name>
<organism evidence="2 3">
    <name type="scientific">Piromyces finnis</name>
    <dbReference type="NCBI Taxonomy" id="1754191"/>
    <lineage>
        <taxon>Eukaryota</taxon>
        <taxon>Fungi</taxon>
        <taxon>Fungi incertae sedis</taxon>
        <taxon>Chytridiomycota</taxon>
        <taxon>Chytridiomycota incertae sedis</taxon>
        <taxon>Neocallimastigomycetes</taxon>
        <taxon>Neocallimastigales</taxon>
        <taxon>Neocallimastigaceae</taxon>
        <taxon>Piromyces</taxon>
    </lineage>
</organism>
<dbReference type="AlphaFoldDB" id="A0A1Y1VQ44"/>
<dbReference type="SUPFAM" id="SSF53448">
    <property type="entry name" value="Nucleotide-diphospho-sugar transferases"/>
    <property type="match status" value="1"/>
</dbReference>
<reference evidence="2 3" key="1">
    <citation type="submission" date="2016-08" db="EMBL/GenBank/DDBJ databases">
        <title>Genomes of anaerobic fungi encode conserved fungal cellulosomes for biomass hydrolysis.</title>
        <authorList>
            <consortium name="DOE Joint Genome Institute"/>
            <person name="Haitjema C.H."/>
            <person name="Gilmore S.P."/>
            <person name="Henske J.K."/>
            <person name="Solomon K.V."/>
            <person name="De Groot R."/>
            <person name="Kuo A."/>
            <person name="Mondo S.J."/>
            <person name="Salamov A.A."/>
            <person name="Labutti K."/>
            <person name="Zhao Z."/>
            <person name="Chiniquy J."/>
            <person name="Barry K."/>
            <person name="Brewer H.M."/>
            <person name="Purvine S.O."/>
            <person name="Wright A.T."/>
            <person name="Boxma B."/>
            <person name="Van Alen T."/>
            <person name="Hackstein J.H."/>
            <person name="Baker S.E."/>
            <person name="Grigoriev I.V."/>
            <person name="O'Malley M.A."/>
        </authorList>
    </citation>
    <scope>NUCLEOTIDE SEQUENCE [LARGE SCALE GENOMIC DNA]</scope>
    <source>
        <strain evidence="3">finn</strain>
    </source>
</reference>
<keyword evidence="1" id="KW-0812">Transmembrane</keyword>
<accession>A0A1Y1VQ44</accession>